<feature type="compositionally biased region" description="Basic and acidic residues" evidence="1">
    <location>
        <begin position="50"/>
        <end position="65"/>
    </location>
</feature>
<dbReference type="EMBL" id="NBSK02000005">
    <property type="protein sequence ID" value="KAJ0204521.1"/>
    <property type="molecule type" value="Genomic_DNA"/>
</dbReference>
<dbReference type="GO" id="GO:0046983">
    <property type="term" value="F:protein dimerization activity"/>
    <property type="evidence" value="ECO:0007669"/>
    <property type="project" value="InterPro"/>
</dbReference>
<dbReference type="Pfam" id="PF04937">
    <property type="entry name" value="DUF659"/>
    <property type="match status" value="1"/>
</dbReference>
<name>A0A9R1VGX3_LACSA</name>
<evidence type="ECO:0000313" key="5">
    <source>
        <dbReference type="Proteomes" id="UP000235145"/>
    </source>
</evidence>
<evidence type="ECO:0008006" key="6">
    <source>
        <dbReference type="Google" id="ProtNLM"/>
    </source>
</evidence>
<feature type="region of interest" description="Disordered" evidence="1">
    <location>
        <begin position="50"/>
        <end position="80"/>
    </location>
</feature>
<accession>A0A9R1VGX3</accession>
<keyword evidence="5" id="KW-1185">Reference proteome</keyword>
<feature type="domain" description="HAT C-terminal dimerisation" evidence="3">
    <location>
        <begin position="490"/>
        <end position="558"/>
    </location>
</feature>
<dbReference type="Pfam" id="PF05699">
    <property type="entry name" value="Dimer_Tnp_hAT"/>
    <property type="match status" value="1"/>
</dbReference>
<sequence>MASKGARKDPAWRHSEEIEVQIRVLVLAPGIICKVIRLRMASKGARKDPAWRHSEEIEVPREARSSKGVGVEEGGGRKTNEGTSCWNTQRCYILCKHMKFANQHNFKENVGCGSYYISNTILMVLQVKIHVLVGVRGPIDRYMEISIDDEQGTLLVAKMTPTKAKEHHNRVCLDIGMLFNIASSLAFVNMVRSIGNYGRDLKSPSSHGFRTWILNEEVKTSTTFVDDITATWKQTRASLLSDGWSNIRNKSLINFPDNNQYGIIFLKTVDAFDCIKNAQKLFELLDDVIEESSEDIVIHVITDNPSAYKVVDWGLPQNKNPLLKTKKVRNFIHNHHWVLILARKFAKKNLLQLASIRFADTILTLESMYELKQPLQQMFVSSEWSNFAWAKKSDGIAVKKIVMDEFYFWSNVVYSIKTTRLWSIINNAYIYGAIDECKEKIDKIFNGDVIKIELYRSMERLLGRETSEKVDSQLDDFKYKRGLFEYNASLTSYLKRPPNNILIYFLVVEWRDKFGESMLEFMMFSRKILGLTCSASTCERNWSTFNQVHTKRRNRLSTREGDDSLLFEEVTSDDEWLADPSDENNESGGEVVTGEEIATKVGTSASFRSKRRKFVELNYQYLSHIFTKYLQNTYIPITYCWYQSPLFLRRRATPYSPTWNKR</sequence>
<dbReference type="InterPro" id="IPR007021">
    <property type="entry name" value="DUF659"/>
</dbReference>
<gene>
    <name evidence="4" type="ORF">LSAT_V11C500258900</name>
</gene>
<evidence type="ECO:0000313" key="4">
    <source>
        <dbReference type="EMBL" id="KAJ0204521.1"/>
    </source>
</evidence>
<proteinExistence type="predicted"/>
<reference evidence="4 5" key="1">
    <citation type="journal article" date="2017" name="Nat. Commun.">
        <title>Genome assembly with in vitro proximity ligation data and whole-genome triplication in lettuce.</title>
        <authorList>
            <person name="Reyes-Chin-Wo S."/>
            <person name="Wang Z."/>
            <person name="Yang X."/>
            <person name="Kozik A."/>
            <person name="Arikit S."/>
            <person name="Song C."/>
            <person name="Xia L."/>
            <person name="Froenicke L."/>
            <person name="Lavelle D.O."/>
            <person name="Truco M.J."/>
            <person name="Xia R."/>
            <person name="Zhu S."/>
            <person name="Xu C."/>
            <person name="Xu H."/>
            <person name="Xu X."/>
            <person name="Cox K."/>
            <person name="Korf I."/>
            <person name="Meyers B.C."/>
            <person name="Michelmore R.W."/>
        </authorList>
    </citation>
    <scope>NUCLEOTIDE SEQUENCE [LARGE SCALE GENOMIC DNA]</scope>
    <source>
        <strain evidence="5">cv. Salinas</strain>
        <tissue evidence="4">Seedlings</tissue>
    </source>
</reference>
<dbReference type="PANTHER" id="PTHR32166">
    <property type="entry name" value="OSJNBA0013A04.12 PROTEIN"/>
    <property type="match status" value="1"/>
</dbReference>
<comment type="caution">
    <text evidence="4">The sequence shown here is derived from an EMBL/GenBank/DDBJ whole genome shotgun (WGS) entry which is preliminary data.</text>
</comment>
<dbReference type="InterPro" id="IPR012337">
    <property type="entry name" value="RNaseH-like_sf"/>
</dbReference>
<feature type="domain" description="DUF659" evidence="2">
    <location>
        <begin position="204"/>
        <end position="317"/>
    </location>
</feature>
<dbReference type="PANTHER" id="PTHR32166:SF123">
    <property type="entry name" value="BED-TYPE DOMAIN-CONTAINING PROTEIN"/>
    <property type="match status" value="1"/>
</dbReference>
<organism evidence="4 5">
    <name type="scientific">Lactuca sativa</name>
    <name type="common">Garden lettuce</name>
    <dbReference type="NCBI Taxonomy" id="4236"/>
    <lineage>
        <taxon>Eukaryota</taxon>
        <taxon>Viridiplantae</taxon>
        <taxon>Streptophyta</taxon>
        <taxon>Embryophyta</taxon>
        <taxon>Tracheophyta</taxon>
        <taxon>Spermatophyta</taxon>
        <taxon>Magnoliopsida</taxon>
        <taxon>eudicotyledons</taxon>
        <taxon>Gunneridae</taxon>
        <taxon>Pentapetalae</taxon>
        <taxon>asterids</taxon>
        <taxon>campanulids</taxon>
        <taxon>Asterales</taxon>
        <taxon>Asteraceae</taxon>
        <taxon>Cichorioideae</taxon>
        <taxon>Cichorieae</taxon>
        <taxon>Lactucinae</taxon>
        <taxon>Lactuca</taxon>
    </lineage>
</organism>
<dbReference type="AlphaFoldDB" id="A0A9R1VGX3"/>
<evidence type="ECO:0000256" key="1">
    <source>
        <dbReference type="SAM" id="MobiDB-lite"/>
    </source>
</evidence>
<evidence type="ECO:0000259" key="2">
    <source>
        <dbReference type="Pfam" id="PF04937"/>
    </source>
</evidence>
<evidence type="ECO:0000259" key="3">
    <source>
        <dbReference type="Pfam" id="PF05699"/>
    </source>
</evidence>
<protein>
    <recommendedName>
        <fullName evidence="6">HAT C-terminal dimerisation domain-containing protein</fullName>
    </recommendedName>
</protein>
<dbReference type="InterPro" id="IPR008906">
    <property type="entry name" value="HATC_C_dom"/>
</dbReference>
<dbReference type="SUPFAM" id="SSF53098">
    <property type="entry name" value="Ribonuclease H-like"/>
    <property type="match status" value="1"/>
</dbReference>
<dbReference type="Proteomes" id="UP000235145">
    <property type="component" value="Unassembled WGS sequence"/>
</dbReference>